<keyword evidence="4 12" id="KW-0963">Cytoplasm</keyword>
<evidence type="ECO:0000256" key="8">
    <source>
        <dbReference type="ARBA" id="ARBA00022840"/>
    </source>
</evidence>
<evidence type="ECO:0000313" key="16">
    <source>
        <dbReference type="Proteomes" id="UP000824111"/>
    </source>
</evidence>
<evidence type="ECO:0000256" key="11">
    <source>
        <dbReference type="ARBA" id="ARBA00023236"/>
    </source>
</evidence>
<evidence type="ECO:0000313" key="15">
    <source>
        <dbReference type="EMBL" id="HIU47901.1"/>
    </source>
</evidence>
<dbReference type="InterPro" id="IPR001238">
    <property type="entry name" value="DNA-binding_RecF"/>
</dbReference>
<dbReference type="InterPro" id="IPR018078">
    <property type="entry name" value="DNA-binding_RecF_CS"/>
</dbReference>
<feature type="domain" description="RecF/RecN/SMC N-terminal" evidence="14">
    <location>
        <begin position="2"/>
        <end position="345"/>
    </location>
</feature>
<keyword evidence="9 12" id="KW-0238">DNA-binding</keyword>
<dbReference type="NCBIfam" id="TIGR00611">
    <property type="entry name" value="recf"/>
    <property type="match status" value="1"/>
</dbReference>
<dbReference type="GO" id="GO:0006302">
    <property type="term" value="P:double-strand break repair"/>
    <property type="evidence" value="ECO:0007669"/>
    <property type="project" value="TreeGrafter"/>
</dbReference>
<dbReference type="GO" id="GO:0003697">
    <property type="term" value="F:single-stranded DNA binding"/>
    <property type="evidence" value="ECO:0007669"/>
    <property type="project" value="UniProtKB-UniRule"/>
</dbReference>
<keyword evidence="5 12" id="KW-0235">DNA replication</keyword>
<dbReference type="GO" id="GO:0006260">
    <property type="term" value="P:DNA replication"/>
    <property type="evidence" value="ECO:0007669"/>
    <property type="project" value="UniProtKB-UniRule"/>
</dbReference>
<keyword evidence="10 12" id="KW-0234">DNA repair</keyword>
<reference evidence="15" key="2">
    <citation type="journal article" date="2021" name="PeerJ">
        <title>Extensive microbial diversity within the chicken gut microbiome revealed by metagenomics and culture.</title>
        <authorList>
            <person name="Gilroy R."/>
            <person name="Ravi A."/>
            <person name="Getino M."/>
            <person name="Pursley I."/>
            <person name="Horton D.L."/>
            <person name="Alikhan N.F."/>
            <person name="Baker D."/>
            <person name="Gharbi K."/>
            <person name="Hall N."/>
            <person name="Watson M."/>
            <person name="Adriaenssens E.M."/>
            <person name="Foster-Nyarko E."/>
            <person name="Jarju S."/>
            <person name="Secka A."/>
            <person name="Antonio M."/>
            <person name="Oren A."/>
            <person name="Chaudhuri R.R."/>
            <person name="La Ragione R."/>
            <person name="Hildebrand F."/>
            <person name="Pallen M.J."/>
        </authorList>
    </citation>
    <scope>NUCLEOTIDE SEQUENCE</scope>
    <source>
        <strain evidence="15">ChiSjej4B22-9803</strain>
    </source>
</reference>
<gene>
    <name evidence="12 15" type="primary">recF</name>
    <name evidence="15" type="ORF">IAB04_00900</name>
</gene>
<comment type="similarity">
    <text evidence="2 12 13">Belongs to the RecF family.</text>
</comment>
<dbReference type="PROSITE" id="PS00618">
    <property type="entry name" value="RECF_2"/>
    <property type="match status" value="1"/>
</dbReference>
<evidence type="ECO:0000259" key="14">
    <source>
        <dbReference type="Pfam" id="PF02463"/>
    </source>
</evidence>
<dbReference type="Gene3D" id="1.20.1050.90">
    <property type="entry name" value="RecF/RecN/SMC, N-terminal domain"/>
    <property type="match status" value="1"/>
</dbReference>
<keyword evidence="7 12" id="KW-0227">DNA damage</keyword>
<dbReference type="GO" id="GO:0005524">
    <property type="term" value="F:ATP binding"/>
    <property type="evidence" value="ECO:0007669"/>
    <property type="project" value="UniProtKB-UniRule"/>
</dbReference>
<evidence type="ECO:0000256" key="4">
    <source>
        <dbReference type="ARBA" id="ARBA00022490"/>
    </source>
</evidence>
<evidence type="ECO:0000256" key="6">
    <source>
        <dbReference type="ARBA" id="ARBA00022741"/>
    </source>
</evidence>
<evidence type="ECO:0000256" key="5">
    <source>
        <dbReference type="ARBA" id="ARBA00022705"/>
    </source>
</evidence>
<dbReference type="SUPFAM" id="SSF52540">
    <property type="entry name" value="P-loop containing nucleoside triphosphate hydrolases"/>
    <property type="match status" value="1"/>
</dbReference>
<dbReference type="HAMAP" id="MF_00365">
    <property type="entry name" value="RecF"/>
    <property type="match status" value="1"/>
</dbReference>
<keyword evidence="11 12" id="KW-0742">SOS response</keyword>
<evidence type="ECO:0000256" key="12">
    <source>
        <dbReference type="HAMAP-Rule" id="MF_00365"/>
    </source>
</evidence>
<evidence type="ECO:0000256" key="7">
    <source>
        <dbReference type="ARBA" id="ARBA00022763"/>
    </source>
</evidence>
<keyword evidence="6 12" id="KW-0547">Nucleotide-binding</keyword>
<dbReference type="PANTHER" id="PTHR32182">
    <property type="entry name" value="DNA REPLICATION AND REPAIR PROTEIN RECF"/>
    <property type="match status" value="1"/>
</dbReference>
<reference evidence="15" key="1">
    <citation type="submission" date="2020-10" db="EMBL/GenBank/DDBJ databases">
        <authorList>
            <person name="Gilroy R."/>
        </authorList>
    </citation>
    <scope>NUCLEOTIDE SEQUENCE</scope>
    <source>
        <strain evidence="15">ChiSjej4B22-9803</strain>
    </source>
</reference>
<dbReference type="GO" id="GO:0000731">
    <property type="term" value="P:DNA synthesis involved in DNA repair"/>
    <property type="evidence" value="ECO:0007669"/>
    <property type="project" value="TreeGrafter"/>
</dbReference>
<comment type="function">
    <text evidence="12 13">The RecF protein is involved in DNA metabolism; it is required for DNA replication and normal SOS inducibility. RecF binds preferentially to single-stranded, linear DNA. It also seems to bind ATP.</text>
</comment>
<comment type="caution">
    <text evidence="15">The sequence shown here is derived from an EMBL/GenBank/DDBJ whole genome shotgun (WGS) entry which is preliminary data.</text>
</comment>
<evidence type="ECO:0000256" key="9">
    <source>
        <dbReference type="ARBA" id="ARBA00023125"/>
    </source>
</evidence>
<dbReference type="Pfam" id="PF02463">
    <property type="entry name" value="SMC_N"/>
    <property type="match status" value="1"/>
</dbReference>
<dbReference type="Gene3D" id="3.40.50.300">
    <property type="entry name" value="P-loop containing nucleotide triphosphate hydrolases"/>
    <property type="match status" value="1"/>
</dbReference>
<dbReference type="PANTHER" id="PTHR32182:SF0">
    <property type="entry name" value="DNA REPLICATION AND REPAIR PROTEIN RECF"/>
    <property type="match status" value="1"/>
</dbReference>
<accession>A0A9D1S5R4</accession>
<dbReference type="InterPro" id="IPR042174">
    <property type="entry name" value="RecF_2"/>
</dbReference>
<proteinExistence type="inferred from homology"/>
<dbReference type="EMBL" id="DVND01000019">
    <property type="protein sequence ID" value="HIU47901.1"/>
    <property type="molecule type" value="Genomic_DNA"/>
</dbReference>
<organism evidence="15 16">
    <name type="scientific">Candidatus Avimonoglobus intestinipullorum</name>
    <dbReference type="NCBI Taxonomy" id="2840699"/>
    <lineage>
        <taxon>Bacteria</taxon>
        <taxon>Bacillati</taxon>
        <taxon>Bacillota</taxon>
        <taxon>Clostridia</taxon>
        <taxon>Eubacteriales</taxon>
        <taxon>Candidatus Avimonoglobus</taxon>
    </lineage>
</organism>
<dbReference type="GO" id="GO:0005737">
    <property type="term" value="C:cytoplasm"/>
    <property type="evidence" value="ECO:0007669"/>
    <property type="project" value="UniProtKB-SubCell"/>
</dbReference>
<dbReference type="CDD" id="cd03242">
    <property type="entry name" value="ABC_RecF"/>
    <property type="match status" value="1"/>
</dbReference>
<dbReference type="AlphaFoldDB" id="A0A9D1S5R4"/>
<dbReference type="InterPro" id="IPR027417">
    <property type="entry name" value="P-loop_NTPase"/>
</dbReference>
<evidence type="ECO:0000256" key="3">
    <source>
        <dbReference type="ARBA" id="ARBA00020170"/>
    </source>
</evidence>
<name>A0A9D1S5R4_9FIRM</name>
<dbReference type="Proteomes" id="UP000824111">
    <property type="component" value="Unassembled WGS sequence"/>
</dbReference>
<evidence type="ECO:0000256" key="1">
    <source>
        <dbReference type="ARBA" id="ARBA00004496"/>
    </source>
</evidence>
<sequence length="365" mass="41336">MFIKSLSVANFRNYDIEFITFSPNTNIIYGNNAQGKTNLLEAVYLFSHGRSHRAKSDTEMIRFGKPFMKLSLEFSDSVRDYNAAMQLSSNGKKQIQINNVPITKLSMLMNYLNVVMFSPEDLELVKGSPSVRRRFMDEAVSQLYPNYLSHLISYHKALAQKNSLLKALRLTGAHTDASLSVWNEQLAGHAAVIMRFRQEFLAAMDGLAAPVHAQISRENLKLLYTPNLDCGIIEEEGFAAAIYEKLEQRQAREIDAGSAQYGPQRDDFRLLINENDAKTYGSQGQQRTAVLSLKIAETEYIRHVKEEYPVLLLDDIMSELDVNRRMFLAEKIKNKQVLLTCTDSDLPAGTENASLFYVEGGKIKR</sequence>
<keyword evidence="8 12" id="KW-0067">ATP-binding</keyword>
<protein>
    <recommendedName>
        <fullName evidence="3 12">DNA replication and repair protein RecF</fullName>
    </recommendedName>
</protein>
<feature type="binding site" evidence="12">
    <location>
        <begin position="30"/>
        <end position="37"/>
    </location>
    <ligand>
        <name>ATP</name>
        <dbReference type="ChEBI" id="CHEBI:30616"/>
    </ligand>
</feature>
<dbReference type="PROSITE" id="PS00617">
    <property type="entry name" value="RECF_1"/>
    <property type="match status" value="1"/>
</dbReference>
<evidence type="ECO:0000256" key="2">
    <source>
        <dbReference type="ARBA" id="ARBA00008016"/>
    </source>
</evidence>
<comment type="subcellular location">
    <subcellularLocation>
        <location evidence="1 12 13">Cytoplasm</location>
    </subcellularLocation>
</comment>
<dbReference type="InterPro" id="IPR003395">
    <property type="entry name" value="RecF/RecN/SMC_N"/>
</dbReference>
<dbReference type="GO" id="GO:0009432">
    <property type="term" value="P:SOS response"/>
    <property type="evidence" value="ECO:0007669"/>
    <property type="project" value="UniProtKB-UniRule"/>
</dbReference>
<evidence type="ECO:0000256" key="10">
    <source>
        <dbReference type="ARBA" id="ARBA00023204"/>
    </source>
</evidence>
<evidence type="ECO:0000256" key="13">
    <source>
        <dbReference type="RuleBase" id="RU000578"/>
    </source>
</evidence>